<evidence type="ECO:0000313" key="3">
    <source>
        <dbReference type="Proteomes" id="UP000639516"/>
    </source>
</evidence>
<dbReference type="EMBL" id="JAATTO010000050">
    <property type="protein sequence ID" value="MBC9982406.1"/>
    <property type="molecule type" value="Genomic_DNA"/>
</dbReference>
<reference evidence="2 3" key="1">
    <citation type="journal article" date="2020" name="Arch. Microbiol.">
        <title>Bradyrhizobium campsiandrae sp. nov., a nitrogen-fixing bacterial strain isolated from a native leguminous tree from the Amazon adapted to flooded conditions.</title>
        <authorList>
            <person name="Cabral Michel D."/>
            <person name="Martins da Costa E."/>
            <person name="Azarias Guimaraes A."/>
            <person name="Soares de Carvalho T."/>
            <person name="Santos de Castro Caputo P."/>
            <person name="Willems A."/>
            <person name="de Souza Moreira F.M."/>
        </authorList>
    </citation>
    <scope>NUCLEOTIDE SEQUENCE [LARGE SCALE GENOMIC DNA]</scope>
    <source>
        <strain evidence="3">INPA 384B</strain>
    </source>
</reference>
<evidence type="ECO:0000259" key="1">
    <source>
        <dbReference type="Pfam" id="PF00149"/>
    </source>
</evidence>
<dbReference type="InterPro" id="IPR029052">
    <property type="entry name" value="Metallo-depent_PP-like"/>
</dbReference>
<dbReference type="InterPro" id="IPR004843">
    <property type="entry name" value="Calcineurin-like_PHP"/>
</dbReference>
<dbReference type="Pfam" id="PF00149">
    <property type="entry name" value="Metallophos"/>
    <property type="match status" value="1"/>
</dbReference>
<evidence type="ECO:0000313" key="2">
    <source>
        <dbReference type="EMBL" id="MBC9982406.1"/>
    </source>
</evidence>
<dbReference type="PANTHER" id="PTHR42850">
    <property type="entry name" value="METALLOPHOSPHOESTERASE"/>
    <property type="match status" value="1"/>
</dbReference>
<dbReference type="Gene3D" id="3.60.21.10">
    <property type="match status" value="1"/>
</dbReference>
<organism evidence="2 3">
    <name type="scientific">Bradyrhizobium campsiandrae</name>
    <dbReference type="NCBI Taxonomy" id="1729892"/>
    <lineage>
        <taxon>Bacteria</taxon>
        <taxon>Pseudomonadati</taxon>
        <taxon>Pseudomonadota</taxon>
        <taxon>Alphaproteobacteria</taxon>
        <taxon>Hyphomicrobiales</taxon>
        <taxon>Nitrobacteraceae</taxon>
        <taxon>Bradyrhizobium</taxon>
    </lineage>
</organism>
<sequence>MGLTYAIPDLHGRLDLLERALREILEHAAGRDACVVALGDYVDRGPNSREIVELLTTWPFPSLRLIALKGNHEAMMWEACNNLVETDWWLENGGDATLASYGGLRMGEALRTLIPERHLQWIGKLPTIYADPHRIFVHAGVDPRLPLNQQNERTLLWKRYPKGSSLGHGMRHVVHGHHANEQGPVVCKGRTNLDVMAWRTGRLVVGVFCDDKAGGAVEFLEVRGNSSAG</sequence>
<keyword evidence="3" id="KW-1185">Reference proteome</keyword>
<accession>A0ABR7UEA8</accession>
<gene>
    <name evidence="2" type="ORF">HA482_29800</name>
</gene>
<dbReference type="InterPro" id="IPR050126">
    <property type="entry name" value="Ap4A_hydrolase"/>
</dbReference>
<name>A0ABR7UEA8_9BRAD</name>
<proteinExistence type="predicted"/>
<dbReference type="SUPFAM" id="SSF56300">
    <property type="entry name" value="Metallo-dependent phosphatases"/>
    <property type="match status" value="1"/>
</dbReference>
<dbReference type="RefSeq" id="WP_188099880.1">
    <property type="nucleotide sequence ID" value="NZ_JAANIH010000015.1"/>
</dbReference>
<dbReference type="PANTHER" id="PTHR42850:SF4">
    <property type="entry name" value="ZINC-DEPENDENT ENDOPOLYPHOSPHATASE"/>
    <property type="match status" value="1"/>
</dbReference>
<comment type="caution">
    <text evidence="2">The sequence shown here is derived from an EMBL/GenBank/DDBJ whole genome shotgun (WGS) entry which is preliminary data.</text>
</comment>
<protein>
    <submittedName>
        <fullName evidence="2">Serine/threonine protein phosphatase</fullName>
    </submittedName>
</protein>
<dbReference type="Proteomes" id="UP000639516">
    <property type="component" value="Unassembled WGS sequence"/>
</dbReference>
<feature type="domain" description="Calcineurin-like phosphoesterase" evidence="1">
    <location>
        <begin position="6"/>
        <end position="142"/>
    </location>
</feature>